<reference evidence="2" key="4">
    <citation type="submission" date="2022-09" db="EMBL/GenBank/DDBJ databases">
        <title>Rouxiella aceris sp. nov., isolated from tree sap and emended description of the genus Rhouxiella.</title>
        <authorList>
            <person name="Kim I.S."/>
        </authorList>
    </citation>
    <scope>NUCLEOTIDE SEQUENCE</scope>
    <source>
        <strain evidence="2">SAP-2</strain>
    </source>
</reference>
<keyword evidence="4" id="KW-1185">Reference proteome</keyword>
<dbReference type="SUPFAM" id="SSF55804">
    <property type="entry name" value="Phoshotransferase/anion transport protein"/>
    <property type="match status" value="1"/>
</dbReference>
<comment type="caution">
    <text evidence="2">The sequence shown here is derived from an EMBL/GenBank/DDBJ whole genome shotgun (WGS) entry which is preliminary data.</text>
</comment>
<dbReference type="PANTHER" id="PTHR47738">
    <property type="entry name" value="PTS SYSTEM FRUCTOSE-LIKE EIIA COMPONENT-RELATED"/>
    <property type="match status" value="1"/>
</dbReference>
<dbReference type="CDD" id="cd00211">
    <property type="entry name" value="PTS_IIA_fru"/>
    <property type="match status" value="1"/>
</dbReference>
<reference evidence="3" key="1">
    <citation type="submission" date="2016-12" db="EMBL/GenBank/DDBJ databases">
        <authorList>
            <person name="Le Fleche-Mateos A."/>
        </authorList>
    </citation>
    <scope>NUCLEOTIDE SEQUENCE</scope>
    <source>
        <strain evidence="3">213</strain>
    </source>
</reference>
<protein>
    <submittedName>
        <fullName evidence="2">PTS galactitol transporter subunit IIA</fullName>
    </submittedName>
</protein>
<organism evidence="2 5">
    <name type="scientific">Rouxiella silvae</name>
    <dbReference type="NCBI Taxonomy" id="1646373"/>
    <lineage>
        <taxon>Bacteria</taxon>
        <taxon>Pseudomonadati</taxon>
        <taxon>Pseudomonadota</taxon>
        <taxon>Gammaproteobacteria</taxon>
        <taxon>Enterobacterales</taxon>
        <taxon>Yersiniaceae</taxon>
        <taxon>Rouxiella</taxon>
    </lineage>
</organism>
<evidence type="ECO:0000313" key="5">
    <source>
        <dbReference type="Proteomes" id="UP000705283"/>
    </source>
</evidence>
<dbReference type="EMBL" id="JADMKS010000005">
    <property type="protein sequence ID" value="MBF6637793.1"/>
    <property type="molecule type" value="Genomic_DNA"/>
</dbReference>
<dbReference type="Proteomes" id="UP000705283">
    <property type="component" value="Unassembled WGS sequence"/>
</dbReference>
<sequence length="149" mass="16803">MKAFELNVADGLPFESYEDVFKYLHEKLTAAGIVKESYLEALIAREREYPTGIELDGYAVAIPHCDTEHALKPAIYILRTPRPILVNQADGDNQLETQLIINLVVTSPLDQLQLLKSLFSHLQDKDFYKKLLELPAEEAKSLFNSTVVA</sequence>
<dbReference type="EMBL" id="MRWD01000028">
    <property type="protein sequence ID" value="ORJ20877.1"/>
    <property type="molecule type" value="Genomic_DNA"/>
</dbReference>
<evidence type="ECO:0000313" key="3">
    <source>
        <dbReference type="EMBL" id="ORJ20877.1"/>
    </source>
</evidence>
<dbReference type="NCBIfam" id="NF007236">
    <property type="entry name" value="PRK09665.1"/>
    <property type="match status" value="1"/>
</dbReference>
<evidence type="ECO:0000313" key="4">
    <source>
        <dbReference type="Proteomes" id="UP000192722"/>
    </source>
</evidence>
<dbReference type="RefSeq" id="WP_055770880.1">
    <property type="nucleotide sequence ID" value="NZ_CBCSCF010000003.1"/>
</dbReference>
<dbReference type="AlphaFoldDB" id="A0AA40X3C7"/>
<proteinExistence type="predicted"/>
<dbReference type="PANTHER" id="PTHR47738:SF4">
    <property type="entry name" value="PTS SYSTEM GALACTITOL-SPECIFIC EIIA COMPONENT"/>
    <property type="match status" value="1"/>
</dbReference>
<feature type="domain" description="PTS EIIA type-2" evidence="1">
    <location>
        <begin position="1"/>
        <end position="146"/>
    </location>
</feature>
<dbReference type="InterPro" id="IPR016152">
    <property type="entry name" value="PTrfase/Anion_transptr"/>
</dbReference>
<dbReference type="PROSITE" id="PS51094">
    <property type="entry name" value="PTS_EIIA_TYPE_2"/>
    <property type="match status" value="1"/>
</dbReference>
<accession>A0AA40X3C7</accession>
<evidence type="ECO:0000313" key="2">
    <source>
        <dbReference type="EMBL" id="MBF6637793.1"/>
    </source>
</evidence>
<dbReference type="Gene3D" id="3.40.930.10">
    <property type="entry name" value="Mannitol-specific EII, Chain A"/>
    <property type="match status" value="1"/>
</dbReference>
<dbReference type="InterPro" id="IPR002178">
    <property type="entry name" value="PTS_EIIA_type-2_dom"/>
</dbReference>
<dbReference type="Proteomes" id="UP000192722">
    <property type="component" value="Unassembled WGS sequence"/>
</dbReference>
<reference evidence="2" key="3">
    <citation type="submission" date="2020-11" db="EMBL/GenBank/DDBJ databases">
        <authorList>
            <person name="Lee S.D."/>
        </authorList>
    </citation>
    <scope>NUCLEOTIDE SEQUENCE</scope>
    <source>
        <strain evidence="2">SAP-2</strain>
    </source>
</reference>
<dbReference type="GO" id="GO:0030295">
    <property type="term" value="F:protein kinase activator activity"/>
    <property type="evidence" value="ECO:0007669"/>
    <property type="project" value="TreeGrafter"/>
</dbReference>
<dbReference type="Pfam" id="PF00359">
    <property type="entry name" value="PTS_EIIA_2"/>
    <property type="match status" value="1"/>
</dbReference>
<dbReference type="InterPro" id="IPR051541">
    <property type="entry name" value="PTS_SugarTrans_NitroReg"/>
</dbReference>
<evidence type="ECO:0000259" key="1">
    <source>
        <dbReference type="PROSITE" id="PS51094"/>
    </source>
</evidence>
<gene>
    <name evidence="2" type="primary">gatA</name>
    <name evidence="3" type="ORF">BS639_12980</name>
    <name evidence="2" type="ORF">ITX54_14095</name>
</gene>
<reference evidence="3 4" key="2">
    <citation type="journal article" date="2017" name="Int. J. Syst. Evol. Microbiol.">
        <title>Rouxiella badensis sp. nov. and Rouxiella silvae sp. nov. isolated from peat bog soil in Germany and emendation of the genus description.</title>
        <authorList>
            <person name="Le Fleche-Mateos A."/>
            <person name="Kugler J.H."/>
            <person name="Hansen S.H."/>
            <person name="Syldatk C."/>
            <person name="Hausmann R."/>
            <person name="Lomprez F."/>
            <person name="Vandenbogaert M."/>
            <person name="Manuguerra J.C."/>
            <person name="Grimont P.A."/>
        </authorList>
    </citation>
    <scope>NUCLEOTIDE SEQUENCE [LARGE SCALE GENOMIC DNA]</scope>
    <source>
        <strain evidence="3 4">213</strain>
    </source>
</reference>
<name>A0AA40X3C7_9GAMM</name>